<organism evidence="1 2">
    <name type="scientific">Microbacterium allomyrinae</name>
    <dbReference type="NCBI Taxonomy" id="2830666"/>
    <lineage>
        <taxon>Bacteria</taxon>
        <taxon>Bacillati</taxon>
        <taxon>Actinomycetota</taxon>
        <taxon>Actinomycetes</taxon>
        <taxon>Micrococcales</taxon>
        <taxon>Microbacteriaceae</taxon>
        <taxon>Microbacterium</taxon>
    </lineage>
</organism>
<protein>
    <submittedName>
        <fullName evidence="1">Uncharacterized protein</fullName>
    </submittedName>
</protein>
<comment type="caution">
    <text evidence="1">The sequence shown here is derived from an EMBL/GenBank/DDBJ whole genome shotgun (WGS) entry which is preliminary data.</text>
</comment>
<dbReference type="AlphaFoldDB" id="A0A9X1LUD4"/>
<evidence type="ECO:0000313" key="2">
    <source>
        <dbReference type="Proteomes" id="UP001139354"/>
    </source>
</evidence>
<name>A0A9X1LUD4_9MICO</name>
<keyword evidence="2" id="KW-1185">Reference proteome</keyword>
<sequence>MSPLDVIEIPGYPGWYARRCAVEAWQRAGSPPLVSAGRLYGVQKDLYDRWRAGEPGYNPADNPDDETQRLAHVRFVAFDLKNPARDRAAMIREGFVFPYGYEPWHGELPNVRSYAIVRSIPTTASTSVEALTTTTEEDPMFTIYRRGGSIRVVGNDRDFRIGGALTVLTGVDGTETLDVLAKGAKVVDLDDRQWDVTMVTLDATAGKPVASLDDTVIGKLVDAIIAKLPAAAGAATPADVRAAVADAFGGLVLKAERPAS</sequence>
<accession>A0A9X1LUD4</accession>
<dbReference type="Proteomes" id="UP001139354">
    <property type="component" value="Unassembled WGS sequence"/>
</dbReference>
<evidence type="ECO:0000313" key="1">
    <source>
        <dbReference type="EMBL" id="MCC2031838.1"/>
    </source>
</evidence>
<gene>
    <name evidence="1" type="ORF">KEC57_06525</name>
</gene>
<proteinExistence type="predicted"/>
<reference evidence="1" key="1">
    <citation type="submission" date="2021-04" db="EMBL/GenBank/DDBJ databases">
        <title>Microbacterium tenobrionis sp. nov. and Microbacterium allomyrinae sp. nov., isolated from larvae of Tenobrio molitor and Allomyrina dichotoma, respectively.</title>
        <authorList>
            <person name="Lee S.D."/>
        </authorList>
    </citation>
    <scope>NUCLEOTIDE SEQUENCE</scope>
    <source>
        <strain evidence="1">BWT-G7</strain>
    </source>
</reference>
<dbReference type="RefSeq" id="WP_229383770.1">
    <property type="nucleotide sequence ID" value="NZ_JAGTTN010000002.1"/>
</dbReference>
<dbReference type="EMBL" id="JAGTTN010000002">
    <property type="protein sequence ID" value="MCC2031838.1"/>
    <property type="molecule type" value="Genomic_DNA"/>
</dbReference>